<accession>A0A4V5PNF0</accession>
<evidence type="ECO:0000256" key="4">
    <source>
        <dbReference type="ARBA" id="ARBA00023004"/>
    </source>
</evidence>
<keyword evidence="9" id="KW-1185">Reference proteome</keyword>
<dbReference type="InterPro" id="IPR001128">
    <property type="entry name" value="Cyt_P450"/>
</dbReference>
<dbReference type="OrthoDB" id="9764248at2"/>
<comment type="caution">
    <text evidence="8">The sequence shown here is derived from an EMBL/GenBank/DDBJ whole genome shotgun (WGS) entry which is preliminary data.</text>
</comment>
<evidence type="ECO:0000256" key="1">
    <source>
        <dbReference type="ARBA" id="ARBA00001971"/>
    </source>
</evidence>
<evidence type="ECO:0000256" key="2">
    <source>
        <dbReference type="ARBA" id="ARBA00010617"/>
    </source>
</evidence>
<dbReference type="InterPro" id="IPR036396">
    <property type="entry name" value="Cyt_P450_sf"/>
</dbReference>
<reference evidence="8 9" key="1">
    <citation type="submission" date="2019-04" db="EMBL/GenBank/DDBJ databases">
        <authorList>
            <person name="Li Y."/>
            <person name="Wang J."/>
        </authorList>
    </citation>
    <scope>NUCLEOTIDE SEQUENCE [LARGE SCALE GENOMIC DNA]</scope>
    <source>
        <strain evidence="8 9">DSM 14668</strain>
    </source>
</reference>
<dbReference type="EMBL" id="SSMQ01000021">
    <property type="protein sequence ID" value="TKD05317.1"/>
    <property type="molecule type" value="Genomic_DNA"/>
</dbReference>
<keyword evidence="5 6" id="KW-0349">Heme</keyword>
<dbReference type="SUPFAM" id="SSF48264">
    <property type="entry name" value="Cytochrome P450"/>
    <property type="match status" value="1"/>
</dbReference>
<dbReference type="InterPro" id="IPR050121">
    <property type="entry name" value="Cytochrome_P450_monoxygenase"/>
</dbReference>
<organism evidence="8 9">
    <name type="scientific">Polyangium fumosum</name>
    <dbReference type="NCBI Taxonomy" id="889272"/>
    <lineage>
        <taxon>Bacteria</taxon>
        <taxon>Pseudomonadati</taxon>
        <taxon>Myxococcota</taxon>
        <taxon>Polyangia</taxon>
        <taxon>Polyangiales</taxon>
        <taxon>Polyangiaceae</taxon>
        <taxon>Polyangium</taxon>
    </lineage>
</organism>
<dbReference type="GO" id="GO:0004497">
    <property type="term" value="F:monooxygenase activity"/>
    <property type="evidence" value="ECO:0007669"/>
    <property type="project" value="UniProtKB-KW"/>
</dbReference>
<dbReference type="Proteomes" id="UP000309215">
    <property type="component" value="Unassembled WGS sequence"/>
</dbReference>
<dbReference type="GO" id="GO:0020037">
    <property type="term" value="F:heme binding"/>
    <property type="evidence" value="ECO:0007669"/>
    <property type="project" value="InterPro"/>
</dbReference>
<dbReference type="CDD" id="cd11053">
    <property type="entry name" value="CYP110-like"/>
    <property type="match status" value="1"/>
</dbReference>
<keyword evidence="6" id="KW-0560">Oxidoreductase</keyword>
<keyword evidence="6" id="KW-0503">Monooxygenase</keyword>
<feature type="region of interest" description="Disordered" evidence="7">
    <location>
        <begin position="440"/>
        <end position="462"/>
    </location>
</feature>
<dbReference type="PANTHER" id="PTHR24305:SF166">
    <property type="entry name" value="CYTOCHROME P450 12A4, MITOCHONDRIAL-RELATED"/>
    <property type="match status" value="1"/>
</dbReference>
<dbReference type="InterPro" id="IPR002403">
    <property type="entry name" value="Cyt_P450_E_grp-IV"/>
</dbReference>
<dbReference type="RefSeq" id="WP_136930865.1">
    <property type="nucleotide sequence ID" value="NZ_SSMQ01000021.1"/>
</dbReference>
<proteinExistence type="inferred from homology"/>
<evidence type="ECO:0000256" key="6">
    <source>
        <dbReference type="RuleBase" id="RU000461"/>
    </source>
</evidence>
<name>A0A4V5PNF0_9BACT</name>
<keyword evidence="3 5" id="KW-0479">Metal-binding</keyword>
<feature type="binding site" description="axial binding residue" evidence="5">
    <location>
        <position position="386"/>
    </location>
    <ligand>
        <name>heme</name>
        <dbReference type="ChEBI" id="CHEBI:30413"/>
    </ligand>
    <ligandPart>
        <name>Fe</name>
        <dbReference type="ChEBI" id="CHEBI:18248"/>
    </ligandPart>
</feature>
<dbReference type="GO" id="GO:0016705">
    <property type="term" value="F:oxidoreductase activity, acting on paired donors, with incorporation or reduction of molecular oxygen"/>
    <property type="evidence" value="ECO:0007669"/>
    <property type="project" value="InterPro"/>
</dbReference>
<evidence type="ECO:0000256" key="5">
    <source>
        <dbReference type="PIRSR" id="PIRSR602403-1"/>
    </source>
</evidence>
<dbReference type="PRINTS" id="PR00385">
    <property type="entry name" value="P450"/>
</dbReference>
<dbReference type="AlphaFoldDB" id="A0A4V5PNF0"/>
<evidence type="ECO:0000256" key="7">
    <source>
        <dbReference type="SAM" id="MobiDB-lite"/>
    </source>
</evidence>
<sequence>MQMLPPGPGNLGLIDTLRSSFASPAPVLRRLAAEHGDPFRVLTLNGPITFVGHPEALRAIYTADPETFEPFGVEVTEPIFGRTSVVVSTGTRHRRDRKLLAAPFAPAAVKSYATVVADVAREAASQWTPCQPFSMLEATQSIALDIVIRVVFGVRGEARIRDVRAAVLDLIHAVHPLILIMPAIRRPFGGLGPWARMLRARAALDALLAQEIRALRASGEERADVLGLILKTRYEGGDGLGDQEILDQLRALLFAGHETTAVSLAWAFYWLHHEPDTLARLRAEIDALGPEAPLEKLLGLPYLDAVCLETLRIAPPVVSVGRVPRKPFALLGYTFPPGEPLVPSPLLLHTREELYPEPDRFRPTRFLERDFSPFEFIAFGGGGRRCLGVTLAMVEMKITLAILLREYQLRLASVAPVEHVQRGLTMGPRGRVPMMLEGRRRGATSAARGNPTRSEPRVGAAG</sequence>
<keyword evidence="4 5" id="KW-0408">Iron</keyword>
<comment type="similarity">
    <text evidence="2 6">Belongs to the cytochrome P450 family.</text>
</comment>
<gene>
    <name evidence="8" type="ORF">E8A74_21200</name>
</gene>
<evidence type="ECO:0000313" key="8">
    <source>
        <dbReference type="EMBL" id="TKD05317.1"/>
    </source>
</evidence>
<dbReference type="PANTHER" id="PTHR24305">
    <property type="entry name" value="CYTOCHROME P450"/>
    <property type="match status" value="1"/>
</dbReference>
<evidence type="ECO:0000313" key="9">
    <source>
        <dbReference type="Proteomes" id="UP000309215"/>
    </source>
</evidence>
<dbReference type="PRINTS" id="PR00465">
    <property type="entry name" value="EP450IV"/>
</dbReference>
<dbReference type="Gene3D" id="1.10.630.10">
    <property type="entry name" value="Cytochrome P450"/>
    <property type="match status" value="1"/>
</dbReference>
<evidence type="ECO:0000256" key="3">
    <source>
        <dbReference type="ARBA" id="ARBA00022723"/>
    </source>
</evidence>
<dbReference type="Pfam" id="PF00067">
    <property type="entry name" value="p450"/>
    <property type="match status" value="1"/>
</dbReference>
<protein>
    <submittedName>
        <fullName evidence="8">Cytochrome P450</fullName>
    </submittedName>
</protein>
<dbReference type="InterPro" id="IPR017972">
    <property type="entry name" value="Cyt_P450_CS"/>
</dbReference>
<dbReference type="GO" id="GO:0005506">
    <property type="term" value="F:iron ion binding"/>
    <property type="evidence" value="ECO:0007669"/>
    <property type="project" value="InterPro"/>
</dbReference>
<dbReference type="PROSITE" id="PS00086">
    <property type="entry name" value="CYTOCHROME_P450"/>
    <property type="match status" value="1"/>
</dbReference>
<comment type="cofactor">
    <cofactor evidence="1 5">
        <name>heme</name>
        <dbReference type="ChEBI" id="CHEBI:30413"/>
    </cofactor>
</comment>